<dbReference type="AlphaFoldDB" id="A0A7U2MGI0"/>
<sequence>MRSNVAMKPELDHAADPDTIVDCALWNAVGIRLYFRDKFDQPMRDNERAPKEHPWKVSYCVARHSFRVEDLFSRTSAIGEGVLYSVPTGAIASTLAEVSPR</sequence>
<accession>A0A7U2MGI0</accession>
<dbReference type="VEuPathDB" id="FungiDB:F9C07_2278398"/>
<evidence type="ECO:0000313" key="2">
    <source>
        <dbReference type="Proteomes" id="UP000596276"/>
    </source>
</evidence>
<evidence type="ECO:0000313" key="1">
    <source>
        <dbReference type="EMBL" id="QRD83273.1"/>
    </source>
</evidence>
<dbReference type="OMA" id="MRDNERA"/>
<keyword evidence="2" id="KW-1185">Reference proteome</keyword>
<proteinExistence type="predicted"/>
<name>A0A7U2MGI0_ASPFN</name>
<reference evidence="2" key="1">
    <citation type="journal article" date="2021" name="G3 (Bethesda)">
        <title>Chromosome assembled and annotated genome sequence of Aspergillus flavus NRRL 3357.</title>
        <authorList>
            <person name="Skerker J.M."/>
            <person name="Pianalto K.M."/>
            <person name="Mondo S.J."/>
            <person name="Yang K."/>
            <person name="Arkin A.P."/>
            <person name="Keller N.P."/>
            <person name="Grigoriev I.V."/>
            <person name="Louise Glass N.L."/>
        </authorList>
    </citation>
    <scope>NUCLEOTIDE SEQUENCE [LARGE SCALE GENOMIC DNA]</scope>
    <source>
        <strain evidence="2">ATCC 200026 / FGSC A1120 / IAM 13836 / NRRL 3357 / JCM 12722 / SRRC 167</strain>
    </source>
</reference>
<dbReference type="EMBL" id="CP044622">
    <property type="protein sequence ID" value="QRD83273.1"/>
    <property type="molecule type" value="Genomic_DNA"/>
</dbReference>
<dbReference type="Proteomes" id="UP000596276">
    <property type="component" value="Chromosome 2"/>
</dbReference>
<gene>
    <name evidence="1" type="ORF">F9C07_2278398</name>
</gene>
<organism evidence="1 2">
    <name type="scientific">Aspergillus flavus (strain ATCC 200026 / FGSC A1120 / IAM 13836 / NRRL 3357 / JCM 12722 / SRRC 167)</name>
    <dbReference type="NCBI Taxonomy" id="332952"/>
    <lineage>
        <taxon>Eukaryota</taxon>
        <taxon>Fungi</taxon>
        <taxon>Dikarya</taxon>
        <taxon>Ascomycota</taxon>
        <taxon>Pezizomycotina</taxon>
        <taxon>Eurotiomycetes</taxon>
        <taxon>Eurotiomycetidae</taxon>
        <taxon>Eurotiales</taxon>
        <taxon>Aspergillaceae</taxon>
        <taxon>Aspergillus</taxon>
        <taxon>Aspergillus subgen. Circumdati</taxon>
    </lineage>
</organism>
<protein>
    <submittedName>
        <fullName evidence="1">Uncharacterized protein</fullName>
    </submittedName>
</protein>